<comment type="caution">
    <text evidence="4">The sequence shown here is derived from an EMBL/GenBank/DDBJ whole genome shotgun (WGS) entry which is preliminary data.</text>
</comment>
<dbReference type="GO" id="GO:0006260">
    <property type="term" value="P:DNA replication"/>
    <property type="evidence" value="ECO:0007669"/>
    <property type="project" value="UniProtKB-KW"/>
</dbReference>
<dbReference type="Gene3D" id="2.20.28.10">
    <property type="match status" value="1"/>
</dbReference>
<evidence type="ECO:0000256" key="1">
    <source>
        <dbReference type="ARBA" id="ARBA00008010"/>
    </source>
</evidence>
<dbReference type="GO" id="GO:0003697">
    <property type="term" value="F:single-stranded DNA binding"/>
    <property type="evidence" value="ECO:0007669"/>
    <property type="project" value="TreeGrafter"/>
</dbReference>
<dbReference type="GO" id="GO:0017116">
    <property type="term" value="F:single-stranded DNA helicase activity"/>
    <property type="evidence" value="ECO:0007669"/>
    <property type="project" value="TreeGrafter"/>
</dbReference>
<accession>A0A7J9S6K7</accession>
<dbReference type="Gene3D" id="2.40.50.140">
    <property type="entry name" value="Nucleic acid-binding proteins"/>
    <property type="match status" value="1"/>
</dbReference>
<keyword evidence="4" id="KW-0347">Helicase</keyword>
<dbReference type="GO" id="GO:0005524">
    <property type="term" value="F:ATP binding"/>
    <property type="evidence" value="ECO:0007669"/>
    <property type="project" value="InterPro"/>
</dbReference>
<protein>
    <submittedName>
        <fullName evidence="4">Replicative DNA helicase Mcm</fullName>
        <ecNumber evidence="4">3.6.4.-</ecNumber>
    </submittedName>
</protein>
<keyword evidence="4" id="KW-0378">Hydrolase</keyword>
<keyword evidence="4" id="KW-0067">ATP-binding</keyword>
<proteinExistence type="inferred from homology"/>
<evidence type="ECO:0000313" key="5">
    <source>
        <dbReference type="Proteomes" id="UP000536195"/>
    </source>
</evidence>
<dbReference type="EC" id="3.6.4.-" evidence="4"/>
<dbReference type="RefSeq" id="WP_184230794.1">
    <property type="nucleotide sequence ID" value="NZ_JACHEC010000003.1"/>
</dbReference>
<comment type="similarity">
    <text evidence="1">Belongs to the MCM family.</text>
</comment>
<dbReference type="GO" id="GO:0016787">
    <property type="term" value="F:hydrolase activity"/>
    <property type="evidence" value="ECO:0007669"/>
    <property type="project" value="UniProtKB-KW"/>
</dbReference>
<organism evidence="4 5">
    <name type="scientific">Methanococcus maripaludis</name>
    <name type="common">Methanococcus deltae</name>
    <dbReference type="NCBI Taxonomy" id="39152"/>
    <lineage>
        <taxon>Archaea</taxon>
        <taxon>Methanobacteriati</taxon>
        <taxon>Methanobacteriota</taxon>
        <taxon>Methanomada group</taxon>
        <taxon>Methanococci</taxon>
        <taxon>Methanococcales</taxon>
        <taxon>Methanococcaceae</taxon>
        <taxon>Methanococcus</taxon>
    </lineage>
</organism>
<dbReference type="Pfam" id="PF17207">
    <property type="entry name" value="MCM_OB"/>
    <property type="match status" value="1"/>
</dbReference>
<dbReference type="SUPFAM" id="SSF50249">
    <property type="entry name" value="Nucleic acid-binding proteins"/>
    <property type="match status" value="1"/>
</dbReference>
<dbReference type="InterPro" id="IPR012340">
    <property type="entry name" value="NA-bd_OB-fold"/>
</dbReference>
<keyword evidence="2" id="KW-0235">DNA replication</keyword>
<keyword evidence="4" id="KW-0547">Nucleotide-binding</keyword>
<name>A0A7J9S6K7_METMI</name>
<dbReference type="InterPro" id="IPR031327">
    <property type="entry name" value="MCM"/>
</dbReference>
<evidence type="ECO:0000256" key="2">
    <source>
        <dbReference type="ARBA" id="ARBA00022705"/>
    </source>
</evidence>
<dbReference type="PANTHER" id="PTHR11630:SF66">
    <property type="entry name" value="DNA REPLICATION LICENSING FACTOR MCM4"/>
    <property type="match status" value="1"/>
</dbReference>
<evidence type="ECO:0000259" key="3">
    <source>
        <dbReference type="Pfam" id="PF17207"/>
    </source>
</evidence>
<dbReference type="EMBL" id="JACHEC010000003">
    <property type="protein sequence ID" value="MBB6402422.1"/>
    <property type="molecule type" value="Genomic_DNA"/>
</dbReference>
<dbReference type="AlphaFoldDB" id="A0A7J9S6K7"/>
<sequence>MDDKWIQNIRPRLTEYLKVFYIDDIISKKREITIDLDNVYKTELIEVMEFLEEFPNDGIELLEECYNDAYYSMNCEKPDVIITVKNIPEEFQCNLELQDLKSIHIGKLVEFDGKIKNAKKIVSGIKKLGLICTSCGEIRIKNIDNPFETSLENSCPRCAQNMYLLNDESKYVDYQEITLNPINKEFNSKSELILEQYVILENSPGIYSGVVKIIGIPYRKQNKKTGVFDIMVKGIYVEKIEDEK</sequence>
<gene>
    <name evidence="4" type="ORF">HNP92_001744</name>
</gene>
<evidence type="ECO:0000313" key="4">
    <source>
        <dbReference type="EMBL" id="MBB6402422.1"/>
    </source>
</evidence>
<reference evidence="4 5" key="1">
    <citation type="submission" date="2020-08" db="EMBL/GenBank/DDBJ databases">
        <title>Genomic Encyclopedia of Type Strains, Phase IV (KMG-V): Genome sequencing to study the core and pangenomes of soil and plant-associated prokaryotes.</title>
        <authorList>
            <person name="Whitman W."/>
        </authorList>
    </citation>
    <scope>NUCLEOTIDE SEQUENCE [LARGE SCALE GENOMIC DNA]</scope>
    <source>
        <strain evidence="4 5">C11</strain>
    </source>
</reference>
<dbReference type="PANTHER" id="PTHR11630">
    <property type="entry name" value="DNA REPLICATION LICENSING FACTOR MCM FAMILY MEMBER"/>
    <property type="match status" value="1"/>
</dbReference>
<feature type="domain" description="MCM OB" evidence="3">
    <location>
        <begin position="97"/>
        <end position="180"/>
    </location>
</feature>
<dbReference type="GO" id="GO:0042555">
    <property type="term" value="C:MCM complex"/>
    <property type="evidence" value="ECO:0007669"/>
    <property type="project" value="TreeGrafter"/>
</dbReference>
<dbReference type="InterPro" id="IPR033762">
    <property type="entry name" value="MCM_OB"/>
</dbReference>
<dbReference type="Proteomes" id="UP000536195">
    <property type="component" value="Unassembled WGS sequence"/>
</dbReference>